<dbReference type="CDD" id="cd00077">
    <property type="entry name" value="HDc"/>
    <property type="match status" value="1"/>
</dbReference>
<evidence type="ECO:0000313" key="12">
    <source>
        <dbReference type="EMBL" id="NME28299.1"/>
    </source>
</evidence>
<dbReference type="Proteomes" id="UP000591071">
    <property type="component" value="Unassembled WGS sequence"/>
</dbReference>
<keyword evidence="2 8" id="KW-0808">Transferase</keyword>
<dbReference type="Gene3D" id="3.30.460.10">
    <property type="entry name" value="Beta Polymerase, domain 2"/>
    <property type="match status" value="1"/>
</dbReference>
<dbReference type="GO" id="GO:0000049">
    <property type="term" value="F:tRNA binding"/>
    <property type="evidence" value="ECO:0007669"/>
    <property type="project" value="TreeGrafter"/>
</dbReference>
<feature type="domain" description="tRNA nucleotidyltransferase/poly(A) polymerase RNA and SrmB- binding" evidence="11">
    <location>
        <begin position="176"/>
        <end position="222"/>
    </location>
</feature>
<proteinExistence type="inferred from homology"/>
<feature type="domain" description="HD" evidence="10">
    <location>
        <begin position="278"/>
        <end position="343"/>
    </location>
</feature>
<dbReference type="EMBL" id="JABAFG010000009">
    <property type="protein sequence ID" value="NME28299.1"/>
    <property type="molecule type" value="Genomic_DNA"/>
</dbReference>
<dbReference type="Pfam" id="PF01966">
    <property type="entry name" value="HD"/>
    <property type="match status" value="1"/>
</dbReference>
<dbReference type="InterPro" id="IPR003607">
    <property type="entry name" value="HD/PDEase_dom"/>
</dbReference>
<dbReference type="InterPro" id="IPR032828">
    <property type="entry name" value="PolyA_RNA-bd"/>
</dbReference>
<gene>
    <name evidence="12" type="ORF">HF872_06645</name>
</gene>
<comment type="similarity">
    <text evidence="8">Belongs to the tRNA nucleotidyltransferase/poly(A) polymerase family.</text>
</comment>
<keyword evidence="7" id="KW-0460">Magnesium</keyword>
<accession>A0A848BZ54</accession>
<evidence type="ECO:0000259" key="11">
    <source>
        <dbReference type="Pfam" id="PF12627"/>
    </source>
</evidence>
<dbReference type="AlphaFoldDB" id="A0A848BZ54"/>
<dbReference type="GO" id="GO:0046872">
    <property type="term" value="F:metal ion binding"/>
    <property type="evidence" value="ECO:0007669"/>
    <property type="project" value="UniProtKB-KW"/>
</dbReference>
<keyword evidence="8" id="KW-0694">RNA-binding</keyword>
<dbReference type="SUPFAM" id="SSF81301">
    <property type="entry name" value="Nucleotidyltransferase"/>
    <property type="match status" value="1"/>
</dbReference>
<reference evidence="12 13" key="1">
    <citation type="submission" date="2020-04" db="EMBL/GenBank/DDBJ databases">
        <authorList>
            <person name="Hitch T.C.A."/>
            <person name="Wylensek D."/>
            <person name="Clavel T."/>
        </authorList>
    </citation>
    <scope>NUCLEOTIDE SEQUENCE [LARGE SCALE GENOMIC DNA]</scope>
    <source>
        <strain evidence="12 13">Oil-RF-744-FAT-WT-6-1</strain>
    </source>
</reference>
<dbReference type="GO" id="GO:0016779">
    <property type="term" value="F:nucleotidyltransferase activity"/>
    <property type="evidence" value="ECO:0007669"/>
    <property type="project" value="UniProtKB-KW"/>
</dbReference>
<dbReference type="PANTHER" id="PTHR46173:SF1">
    <property type="entry name" value="CCA TRNA NUCLEOTIDYLTRANSFERASE 1, MITOCHONDRIAL"/>
    <property type="match status" value="1"/>
</dbReference>
<dbReference type="InterPro" id="IPR006674">
    <property type="entry name" value="HD_domain"/>
</dbReference>
<keyword evidence="4" id="KW-0548">Nucleotidyltransferase</keyword>
<dbReference type="InterPro" id="IPR050264">
    <property type="entry name" value="Bact_CCA-adding_enz_type3_sf"/>
</dbReference>
<evidence type="ECO:0000256" key="2">
    <source>
        <dbReference type="ARBA" id="ARBA00022679"/>
    </source>
</evidence>
<comment type="caution">
    <text evidence="12">The sequence shown here is derived from an EMBL/GenBank/DDBJ whole genome shotgun (WGS) entry which is preliminary data.</text>
</comment>
<evidence type="ECO:0000256" key="5">
    <source>
        <dbReference type="ARBA" id="ARBA00022723"/>
    </source>
</evidence>
<dbReference type="InterPro" id="IPR002646">
    <property type="entry name" value="PolA_pol_head_dom"/>
</dbReference>
<dbReference type="Pfam" id="PF01743">
    <property type="entry name" value="PolyA_pol"/>
    <property type="match status" value="1"/>
</dbReference>
<sequence>MNPIVRRVLRAFRDAGFEAYIVGGAVRDLLMKRQPHDYDVTTSARPEEIRAIAEKEHWHTVEINGEAFGIVVLVVDGLTIETATFRGERYGTDSHRPETVWYASTLREDVMRRDFTVNALAMDDEDHIYDYTGGQKDIRKKRLVTVGDPRRRFSEDALRLFRACRFTGQLDFLPVKELLRAMPAAYDRVRGLSLERVVSEIDRLMVTPAAYKGLDVLVRSGLGQCSCRQKENGIYHEIPILPELAHLPDTPQSLPFHAFDAWFHTLAVVAHTPADPVIRYAALFHDVAKGLPGIRGVHKGRLTDYGHDDKGAEMAADILTRWHKNPAFVRRIAWLVRTHMKFHYFANTGEGDINKWLRREALYGPFRRSEEMAKAIRQATALAVGDIWGCGHEHTDTSGTESFGAFMEELAREMPVSTKDLHYDRRLPRACGRRTGDCLRNLLKRVQNKQLENDPAALLDAAEKWLKRHEEAETQ</sequence>
<keyword evidence="5" id="KW-0479">Metal-binding</keyword>
<dbReference type="InterPro" id="IPR043519">
    <property type="entry name" value="NT_sf"/>
</dbReference>
<name>A0A848BZ54_9FIRM</name>
<evidence type="ECO:0000256" key="3">
    <source>
        <dbReference type="ARBA" id="ARBA00022694"/>
    </source>
</evidence>
<dbReference type="Gene3D" id="1.10.3090.10">
    <property type="entry name" value="cca-adding enzyme, domain 2"/>
    <property type="match status" value="1"/>
</dbReference>
<dbReference type="CDD" id="cd05398">
    <property type="entry name" value="NT_ClassII-CCAase"/>
    <property type="match status" value="1"/>
</dbReference>
<evidence type="ECO:0000313" key="13">
    <source>
        <dbReference type="Proteomes" id="UP000591071"/>
    </source>
</evidence>
<evidence type="ECO:0000256" key="8">
    <source>
        <dbReference type="RuleBase" id="RU003953"/>
    </source>
</evidence>
<dbReference type="Pfam" id="PF12627">
    <property type="entry name" value="PolyA_pol_RNAbd"/>
    <property type="match status" value="1"/>
</dbReference>
<evidence type="ECO:0000256" key="4">
    <source>
        <dbReference type="ARBA" id="ARBA00022695"/>
    </source>
</evidence>
<evidence type="ECO:0000259" key="10">
    <source>
        <dbReference type="Pfam" id="PF01966"/>
    </source>
</evidence>
<keyword evidence="6" id="KW-0547">Nucleotide-binding</keyword>
<dbReference type="GO" id="GO:0008033">
    <property type="term" value="P:tRNA processing"/>
    <property type="evidence" value="ECO:0007669"/>
    <property type="project" value="UniProtKB-KW"/>
</dbReference>
<evidence type="ECO:0000256" key="6">
    <source>
        <dbReference type="ARBA" id="ARBA00022741"/>
    </source>
</evidence>
<evidence type="ECO:0000259" key="9">
    <source>
        <dbReference type="Pfam" id="PF01743"/>
    </source>
</evidence>
<evidence type="ECO:0000256" key="1">
    <source>
        <dbReference type="ARBA" id="ARBA00001946"/>
    </source>
</evidence>
<evidence type="ECO:0000256" key="7">
    <source>
        <dbReference type="ARBA" id="ARBA00022842"/>
    </source>
</evidence>
<dbReference type="RefSeq" id="WP_170087557.1">
    <property type="nucleotide sequence ID" value="NZ_JABAFG010000009.1"/>
</dbReference>
<dbReference type="SUPFAM" id="SSF81891">
    <property type="entry name" value="Poly A polymerase C-terminal region-like"/>
    <property type="match status" value="1"/>
</dbReference>
<protein>
    <submittedName>
        <fullName evidence="12">CCA tRNA nucleotidyltransferase</fullName>
    </submittedName>
</protein>
<dbReference type="GO" id="GO:0000166">
    <property type="term" value="F:nucleotide binding"/>
    <property type="evidence" value="ECO:0007669"/>
    <property type="project" value="UniProtKB-KW"/>
</dbReference>
<organism evidence="12 13">
    <name type="scientific">Megasphaera hexanoica</name>
    <dbReference type="NCBI Taxonomy" id="1675036"/>
    <lineage>
        <taxon>Bacteria</taxon>
        <taxon>Bacillati</taxon>
        <taxon>Bacillota</taxon>
        <taxon>Negativicutes</taxon>
        <taxon>Veillonellales</taxon>
        <taxon>Veillonellaceae</taxon>
        <taxon>Megasphaera</taxon>
    </lineage>
</organism>
<comment type="cofactor">
    <cofactor evidence="1">
        <name>Mg(2+)</name>
        <dbReference type="ChEBI" id="CHEBI:18420"/>
    </cofactor>
</comment>
<feature type="domain" description="Poly A polymerase head" evidence="9">
    <location>
        <begin position="19"/>
        <end position="143"/>
    </location>
</feature>
<keyword evidence="3" id="KW-0819">tRNA processing</keyword>
<dbReference type="PANTHER" id="PTHR46173">
    <property type="entry name" value="CCA TRNA NUCLEOTIDYLTRANSFERASE 1, MITOCHONDRIAL"/>
    <property type="match status" value="1"/>
</dbReference>